<dbReference type="Gene3D" id="2.40.30.170">
    <property type="match status" value="1"/>
</dbReference>
<sequence length="374" mass="39130">MRPRPIRVRRPLPMALGLSLLALLAACSKPAPAPEPIRAVRTQNVSTGSATAQQEYAGEIKARTETRLGFRVGGKLMSRSVNLGDEVKAGQVIAQLDPSDLKLGQDAAAAGLRAAQANWDQVSADLKRYRELFAQGFIGAAELERRETAVKAAQATLDQARVQTSAQGNQTQYTRLVADAAGVVTGVDAEPGTVVAAGTPIVRLALSGARDVVFNVPEDRVASARALLKQPGALQVRLWGATGEPVRATLRELAAAADPTTRTFVAKADLAAGDVRLGQTATVAFDLVKRDAVTHLPLAAVMEQGGKSVVWLLDAATMTVKPQPVQIAGADGNLVLVSGGVQAGQEVVTAGVHVLTAGMKVKRYVEPVRPAASR</sequence>
<evidence type="ECO:0000256" key="2">
    <source>
        <dbReference type="ARBA" id="ARBA00009477"/>
    </source>
</evidence>
<evidence type="ECO:0000256" key="4">
    <source>
        <dbReference type="SAM" id="SignalP"/>
    </source>
</evidence>
<dbReference type="Proteomes" id="UP000518288">
    <property type="component" value="Unassembled WGS sequence"/>
</dbReference>
<protein>
    <submittedName>
        <fullName evidence="7">RND family efflux transporter MFP subunit</fullName>
    </submittedName>
</protein>
<dbReference type="GO" id="GO:1990281">
    <property type="term" value="C:efflux pump complex"/>
    <property type="evidence" value="ECO:0007669"/>
    <property type="project" value="TreeGrafter"/>
</dbReference>
<feature type="domain" description="Multidrug resistance protein MdtA-like C-terminal permuted SH3" evidence="6">
    <location>
        <begin position="296"/>
        <end position="352"/>
    </location>
</feature>
<evidence type="ECO:0000256" key="1">
    <source>
        <dbReference type="ARBA" id="ARBA00004196"/>
    </source>
</evidence>
<evidence type="ECO:0000313" key="7">
    <source>
        <dbReference type="EMBL" id="NYG31236.1"/>
    </source>
</evidence>
<accession>A0A7Y9QTY5</accession>
<name>A0A7Y9QTY5_9BURK</name>
<dbReference type="PROSITE" id="PS51257">
    <property type="entry name" value="PROKAR_LIPOPROTEIN"/>
    <property type="match status" value="1"/>
</dbReference>
<dbReference type="Pfam" id="PF25967">
    <property type="entry name" value="RND-MFP_C"/>
    <property type="match status" value="1"/>
</dbReference>
<evidence type="ECO:0000259" key="6">
    <source>
        <dbReference type="Pfam" id="PF25967"/>
    </source>
</evidence>
<organism evidence="7 8">
    <name type="scientific">Sphaerotilus montanus</name>
    <dbReference type="NCBI Taxonomy" id="522889"/>
    <lineage>
        <taxon>Bacteria</taxon>
        <taxon>Pseudomonadati</taxon>
        <taxon>Pseudomonadota</taxon>
        <taxon>Betaproteobacteria</taxon>
        <taxon>Burkholderiales</taxon>
        <taxon>Sphaerotilaceae</taxon>
        <taxon>Sphaerotilus</taxon>
    </lineage>
</organism>
<dbReference type="NCBIfam" id="TIGR01730">
    <property type="entry name" value="RND_mfp"/>
    <property type="match status" value="1"/>
</dbReference>
<dbReference type="PANTHER" id="PTHR30469:SF15">
    <property type="entry name" value="HLYD FAMILY OF SECRETION PROTEINS"/>
    <property type="match status" value="1"/>
</dbReference>
<dbReference type="PANTHER" id="PTHR30469">
    <property type="entry name" value="MULTIDRUG RESISTANCE PROTEIN MDTA"/>
    <property type="match status" value="1"/>
</dbReference>
<comment type="similarity">
    <text evidence="2">Belongs to the membrane fusion protein (MFP) (TC 8.A.1) family.</text>
</comment>
<keyword evidence="8" id="KW-1185">Reference proteome</keyword>
<dbReference type="InterPro" id="IPR058627">
    <property type="entry name" value="MdtA-like_C"/>
</dbReference>
<gene>
    <name evidence="7" type="ORF">BDD16_000222</name>
</gene>
<feature type="signal peptide" evidence="4">
    <location>
        <begin position="1"/>
        <end position="33"/>
    </location>
</feature>
<dbReference type="EMBL" id="JACCFH010000001">
    <property type="protein sequence ID" value="NYG31236.1"/>
    <property type="molecule type" value="Genomic_DNA"/>
</dbReference>
<dbReference type="Gene3D" id="2.40.420.20">
    <property type="match status" value="1"/>
</dbReference>
<dbReference type="SUPFAM" id="SSF111369">
    <property type="entry name" value="HlyD-like secretion proteins"/>
    <property type="match status" value="1"/>
</dbReference>
<dbReference type="GO" id="GO:0015562">
    <property type="term" value="F:efflux transmembrane transporter activity"/>
    <property type="evidence" value="ECO:0007669"/>
    <property type="project" value="TreeGrafter"/>
</dbReference>
<dbReference type="InterPro" id="IPR006143">
    <property type="entry name" value="RND_pump_MFP"/>
</dbReference>
<dbReference type="InterPro" id="IPR058625">
    <property type="entry name" value="MdtA-like_BSH"/>
</dbReference>
<feature type="domain" description="Multidrug resistance protein MdtA-like barrel-sandwich hybrid" evidence="5">
    <location>
        <begin position="70"/>
        <end position="200"/>
    </location>
</feature>
<proteinExistence type="inferred from homology"/>
<keyword evidence="3" id="KW-0813">Transport</keyword>
<comment type="subcellular location">
    <subcellularLocation>
        <location evidence="1">Cell envelope</location>
    </subcellularLocation>
</comment>
<dbReference type="Pfam" id="PF25917">
    <property type="entry name" value="BSH_RND"/>
    <property type="match status" value="1"/>
</dbReference>
<feature type="chain" id="PRO_5031552711" evidence="4">
    <location>
        <begin position="34"/>
        <end position="374"/>
    </location>
</feature>
<dbReference type="Gene3D" id="2.40.50.100">
    <property type="match status" value="1"/>
</dbReference>
<reference evidence="7 8" key="1">
    <citation type="submission" date="2020-07" db="EMBL/GenBank/DDBJ databases">
        <title>Genomic Encyclopedia of Archaeal and Bacterial Type Strains, Phase II (KMG-II): from individual species to whole genera.</title>
        <authorList>
            <person name="Goeker M."/>
        </authorList>
    </citation>
    <scope>NUCLEOTIDE SEQUENCE [LARGE SCALE GENOMIC DNA]</scope>
    <source>
        <strain evidence="7 8">DSM 21226</strain>
    </source>
</reference>
<evidence type="ECO:0000313" key="8">
    <source>
        <dbReference type="Proteomes" id="UP000518288"/>
    </source>
</evidence>
<keyword evidence="4" id="KW-0732">Signal</keyword>
<dbReference type="AlphaFoldDB" id="A0A7Y9QTY5"/>
<evidence type="ECO:0000259" key="5">
    <source>
        <dbReference type="Pfam" id="PF25917"/>
    </source>
</evidence>
<comment type="caution">
    <text evidence="7">The sequence shown here is derived from an EMBL/GenBank/DDBJ whole genome shotgun (WGS) entry which is preliminary data.</text>
</comment>
<dbReference type="RefSeq" id="WP_246332439.1">
    <property type="nucleotide sequence ID" value="NZ_JACCFH010000001.1"/>
</dbReference>
<evidence type="ECO:0000256" key="3">
    <source>
        <dbReference type="ARBA" id="ARBA00022448"/>
    </source>
</evidence>
<dbReference type="Gene3D" id="1.10.287.470">
    <property type="entry name" value="Helix hairpin bin"/>
    <property type="match status" value="1"/>
</dbReference>